<dbReference type="GO" id="GO:0004672">
    <property type="term" value="F:protein kinase activity"/>
    <property type="evidence" value="ECO:0007669"/>
    <property type="project" value="InterPro"/>
</dbReference>
<reference evidence="2 3" key="1">
    <citation type="submission" date="2018-08" db="EMBL/GenBank/DDBJ databases">
        <title>Genome and evolution of the arbuscular mycorrhizal fungus Diversispora epigaea (formerly Glomus versiforme) and its bacterial endosymbionts.</title>
        <authorList>
            <person name="Sun X."/>
            <person name="Fei Z."/>
            <person name="Harrison M."/>
        </authorList>
    </citation>
    <scope>NUCLEOTIDE SEQUENCE [LARGE SCALE GENOMIC DNA]</scope>
    <source>
        <strain evidence="2 3">IT104</strain>
    </source>
</reference>
<keyword evidence="3" id="KW-1185">Reference proteome</keyword>
<gene>
    <name evidence="2" type="ORF">Glove_86g9</name>
</gene>
<dbReference type="Proteomes" id="UP000266861">
    <property type="component" value="Unassembled WGS sequence"/>
</dbReference>
<feature type="domain" description="Serine-threonine/tyrosine-protein kinase catalytic" evidence="1">
    <location>
        <begin position="19"/>
        <end position="65"/>
    </location>
</feature>
<dbReference type="Gene3D" id="1.10.510.10">
    <property type="entry name" value="Transferase(Phosphotransferase) domain 1"/>
    <property type="match status" value="1"/>
</dbReference>
<dbReference type="SUPFAM" id="SSF56112">
    <property type="entry name" value="Protein kinase-like (PK-like)"/>
    <property type="match status" value="1"/>
</dbReference>
<dbReference type="OrthoDB" id="10678260at2759"/>
<proteinExistence type="predicted"/>
<name>A0A397JB31_9GLOM</name>
<evidence type="ECO:0000313" key="2">
    <source>
        <dbReference type="EMBL" id="RHZ84028.1"/>
    </source>
</evidence>
<accession>A0A397JB31</accession>
<dbReference type="InterPro" id="IPR001245">
    <property type="entry name" value="Ser-Thr/Tyr_kinase_cat_dom"/>
</dbReference>
<evidence type="ECO:0000313" key="3">
    <source>
        <dbReference type="Proteomes" id="UP000266861"/>
    </source>
</evidence>
<organism evidence="2 3">
    <name type="scientific">Diversispora epigaea</name>
    <dbReference type="NCBI Taxonomy" id="1348612"/>
    <lineage>
        <taxon>Eukaryota</taxon>
        <taxon>Fungi</taxon>
        <taxon>Fungi incertae sedis</taxon>
        <taxon>Mucoromycota</taxon>
        <taxon>Glomeromycotina</taxon>
        <taxon>Glomeromycetes</taxon>
        <taxon>Diversisporales</taxon>
        <taxon>Diversisporaceae</taxon>
        <taxon>Diversispora</taxon>
    </lineage>
</organism>
<dbReference type="AlphaFoldDB" id="A0A397JB31"/>
<dbReference type="InterPro" id="IPR011009">
    <property type="entry name" value="Kinase-like_dom_sf"/>
</dbReference>
<evidence type="ECO:0000259" key="1">
    <source>
        <dbReference type="Pfam" id="PF07714"/>
    </source>
</evidence>
<dbReference type="EMBL" id="PQFF01000082">
    <property type="protein sequence ID" value="RHZ84028.1"/>
    <property type="molecule type" value="Genomic_DNA"/>
</dbReference>
<protein>
    <recommendedName>
        <fullName evidence="1">Serine-threonine/tyrosine-protein kinase catalytic domain-containing protein</fullName>
    </recommendedName>
</protein>
<dbReference type="Pfam" id="PF07714">
    <property type="entry name" value="PK_Tyr_Ser-Thr"/>
    <property type="match status" value="1"/>
</dbReference>
<sequence length="93" mass="11246">MKIVIQIKKAEEFLANQESITTTTTTTTTPLSYQTHPQTIYTMIMKCWDARVTHRPTFKELFNELRKYYWDSYYYLKEGKNNDSNIRNYIEVF</sequence>
<comment type="caution">
    <text evidence="2">The sequence shown here is derived from an EMBL/GenBank/DDBJ whole genome shotgun (WGS) entry which is preliminary data.</text>
</comment>